<organism evidence="2 3">
    <name type="scientific">Phanerochaete sordida</name>
    <dbReference type="NCBI Taxonomy" id="48140"/>
    <lineage>
        <taxon>Eukaryota</taxon>
        <taxon>Fungi</taxon>
        <taxon>Dikarya</taxon>
        <taxon>Basidiomycota</taxon>
        <taxon>Agaricomycotina</taxon>
        <taxon>Agaricomycetes</taxon>
        <taxon>Polyporales</taxon>
        <taxon>Phanerochaetaceae</taxon>
        <taxon>Phanerochaete</taxon>
    </lineage>
</organism>
<dbReference type="EMBL" id="BPQB01000028">
    <property type="protein sequence ID" value="GJE92816.1"/>
    <property type="molecule type" value="Genomic_DNA"/>
</dbReference>
<feature type="region of interest" description="Disordered" evidence="1">
    <location>
        <begin position="33"/>
        <end position="63"/>
    </location>
</feature>
<dbReference type="Proteomes" id="UP000703269">
    <property type="component" value="Unassembled WGS sequence"/>
</dbReference>
<evidence type="ECO:0000256" key="1">
    <source>
        <dbReference type="SAM" id="MobiDB-lite"/>
    </source>
</evidence>
<gene>
    <name evidence="2" type="ORF">PsYK624_089730</name>
</gene>
<evidence type="ECO:0000313" key="2">
    <source>
        <dbReference type="EMBL" id="GJE92816.1"/>
    </source>
</evidence>
<evidence type="ECO:0000313" key="3">
    <source>
        <dbReference type="Proteomes" id="UP000703269"/>
    </source>
</evidence>
<reference evidence="2 3" key="1">
    <citation type="submission" date="2021-08" db="EMBL/GenBank/DDBJ databases">
        <title>Draft Genome Sequence of Phanerochaete sordida strain YK-624.</title>
        <authorList>
            <person name="Mori T."/>
            <person name="Dohra H."/>
            <person name="Suzuki T."/>
            <person name="Kawagishi H."/>
            <person name="Hirai H."/>
        </authorList>
    </citation>
    <scope>NUCLEOTIDE SEQUENCE [LARGE SCALE GENOMIC DNA]</scope>
    <source>
        <strain evidence="2 3">YK-624</strain>
    </source>
</reference>
<sequence>MVRWLERLETVCKDAAPRVLLIRSSTLLSPECCSTKTPSRDRVAAHQERPSRPQFGVTSRSNGGTYGMRAALVSCGQLAGEPTNIGERRAPDTKWGDVRWPVRMSERG</sequence>
<dbReference type="AlphaFoldDB" id="A0A9P3LES1"/>
<feature type="compositionally biased region" description="Basic and acidic residues" evidence="1">
    <location>
        <begin position="86"/>
        <end position="97"/>
    </location>
</feature>
<keyword evidence="3" id="KW-1185">Reference proteome</keyword>
<proteinExistence type="predicted"/>
<feature type="compositionally biased region" description="Basic and acidic residues" evidence="1">
    <location>
        <begin position="38"/>
        <end position="51"/>
    </location>
</feature>
<feature type="region of interest" description="Disordered" evidence="1">
    <location>
        <begin position="81"/>
        <end position="108"/>
    </location>
</feature>
<name>A0A9P3LES1_9APHY</name>
<comment type="caution">
    <text evidence="2">The sequence shown here is derived from an EMBL/GenBank/DDBJ whole genome shotgun (WGS) entry which is preliminary data.</text>
</comment>
<protein>
    <submittedName>
        <fullName evidence="2">Uncharacterized protein</fullName>
    </submittedName>
</protein>
<accession>A0A9P3LES1</accession>